<evidence type="ECO:0000256" key="9">
    <source>
        <dbReference type="ARBA" id="ARBA00048233"/>
    </source>
</evidence>
<keyword evidence="12" id="KW-0732">Signal</keyword>
<evidence type="ECO:0000256" key="6">
    <source>
        <dbReference type="ARBA" id="ARBA00023008"/>
    </source>
</evidence>
<evidence type="ECO:0000256" key="5">
    <source>
        <dbReference type="ARBA" id="ARBA00023002"/>
    </source>
</evidence>
<keyword evidence="8" id="KW-0470">Melanin biosynthesis</keyword>
<evidence type="ECO:0000256" key="7">
    <source>
        <dbReference type="ARBA" id="ARBA00023033"/>
    </source>
</evidence>
<evidence type="ECO:0000313" key="15">
    <source>
        <dbReference type="Proteomes" id="UP000799770"/>
    </source>
</evidence>
<dbReference type="Pfam" id="PF18132">
    <property type="entry name" value="Tyrosinase_C"/>
    <property type="match status" value="1"/>
</dbReference>
<comment type="cofactor">
    <cofactor evidence="1">
        <name>Cu(2+)</name>
        <dbReference type="ChEBI" id="CHEBI:29036"/>
    </cofactor>
</comment>
<evidence type="ECO:0000256" key="3">
    <source>
        <dbReference type="ARBA" id="ARBA00011906"/>
    </source>
</evidence>
<dbReference type="InterPro" id="IPR002227">
    <property type="entry name" value="Tyrosinase_Cu-bd"/>
</dbReference>
<dbReference type="GO" id="GO:0004503">
    <property type="term" value="F:tyrosinase activity"/>
    <property type="evidence" value="ECO:0007669"/>
    <property type="project" value="UniProtKB-EC"/>
</dbReference>
<name>A0A6A5ZAH0_9PLEO</name>
<proteinExistence type="inferred from homology"/>
<dbReference type="SUPFAM" id="SSF48056">
    <property type="entry name" value="Di-copper centre-containing domain"/>
    <property type="match status" value="1"/>
</dbReference>
<evidence type="ECO:0000256" key="11">
    <source>
        <dbReference type="SAM" id="MobiDB-lite"/>
    </source>
</evidence>
<feature type="signal peptide" evidence="12">
    <location>
        <begin position="1"/>
        <end position="26"/>
    </location>
</feature>
<organism evidence="14 15">
    <name type="scientific">Lophiotrema nucula</name>
    <dbReference type="NCBI Taxonomy" id="690887"/>
    <lineage>
        <taxon>Eukaryota</taxon>
        <taxon>Fungi</taxon>
        <taxon>Dikarya</taxon>
        <taxon>Ascomycota</taxon>
        <taxon>Pezizomycotina</taxon>
        <taxon>Dothideomycetes</taxon>
        <taxon>Pleosporomycetidae</taxon>
        <taxon>Pleosporales</taxon>
        <taxon>Lophiotremataceae</taxon>
        <taxon>Lophiotrema</taxon>
    </lineage>
</organism>
<evidence type="ECO:0000256" key="2">
    <source>
        <dbReference type="ARBA" id="ARBA00009928"/>
    </source>
</evidence>
<dbReference type="PANTHER" id="PTHR11474">
    <property type="entry name" value="TYROSINASE FAMILY MEMBER"/>
    <property type="match status" value="1"/>
</dbReference>
<evidence type="ECO:0000256" key="12">
    <source>
        <dbReference type="SAM" id="SignalP"/>
    </source>
</evidence>
<dbReference type="InterPro" id="IPR050316">
    <property type="entry name" value="Tyrosinase/Hemocyanin"/>
</dbReference>
<comment type="similarity">
    <text evidence="2">Belongs to the tyrosinase family.</text>
</comment>
<sequence>MKTFFTTLAGCATTLSVLSSLTVVSAQQPDQCGKGNEPEDSYWSVVGVRDCVEPRLELRQLEKDQYGWNLFLLAMEKFQAMDQNLKRSYFQIAGIHGAPFTAWDRVNGTGEMGYCPHGSNMFGTWHRPYLAAFEQVLHDRAVEIANQWTGDEKAKYTDAANKLRLPYWDWAMTPDAQDGAMPMSLRRVTASVTYPNGTKADIANPLYSYKFHPLNKADFKPLADAGLHFDDWDQTVRLPKDQNAEVTTSDNDQVEDRIAKQQVNNRDMVYKLLTVWQPFNEWSNKANGGKIGNLETLHDGIHNSFGIGHMGIIEVSAFDPVFWFHHCNVDRILAIYQQRFPDTYVEPSAQSKATFTVPLGSTQDVTSDLKPFHMNPQGKFWTSNSSRNWWHFGYTYPELQDNPNNNTLTLKINKLYKADTQGLNKNNTLSTRDYHDTTTPNPADSVTNRTADAIDWMAEVNLPSDIQVTYGVRAFLGKPHTDPKSWPTDPNYVGQVASLASPRQDSSVIVTANVMLTDMLATKYKAGHLKSFNKQDVIEYLKEHFYWRIQQNDLKEIARWTPPAGLNVTVVSVPVKLPRNETEVPHWIGDFEYHTEIGGNPKPLNGSSAPSSTSFQTVFATGRPYGFPSMVPSGTMGVGETGVGTAVGTAVGTGAGVGGAYSTGLVRPSTYQRVPL</sequence>
<evidence type="ECO:0000256" key="8">
    <source>
        <dbReference type="ARBA" id="ARBA00023101"/>
    </source>
</evidence>
<keyword evidence="6" id="KW-0186">Copper</keyword>
<evidence type="ECO:0000256" key="10">
    <source>
        <dbReference type="ARBA" id="ARBA00048881"/>
    </source>
</evidence>
<evidence type="ECO:0000256" key="1">
    <source>
        <dbReference type="ARBA" id="ARBA00001973"/>
    </source>
</evidence>
<keyword evidence="5" id="KW-0560">Oxidoreductase</keyword>
<dbReference type="Proteomes" id="UP000799770">
    <property type="component" value="Unassembled WGS sequence"/>
</dbReference>
<dbReference type="GO" id="GO:0046872">
    <property type="term" value="F:metal ion binding"/>
    <property type="evidence" value="ECO:0007669"/>
    <property type="project" value="UniProtKB-KW"/>
</dbReference>
<keyword evidence="7" id="KW-0503">Monooxygenase</keyword>
<dbReference type="InterPro" id="IPR008922">
    <property type="entry name" value="Di-copper_centre_dom_sf"/>
</dbReference>
<keyword evidence="4" id="KW-0479">Metal-binding</keyword>
<dbReference type="AlphaFoldDB" id="A0A6A5ZAH0"/>
<accession>A0A6A5ZAH0</accession>
<dbReference type="OrthoDB" id="6132182at2759"/>
<dbReference type="GO" id="GO:0042438">
    <property type="term" value="P:melanin biosynthetic process"/>
    <property type="evidence" value="ECO:0007669"/>
    <property type="project" value="UniProtKB-KW"/>
</dbReference>
<feature type="chain" id="PRO_5025409959" description="tyrosinase" evidence="12">
    <location>
        <begin position="27"/>
        <end position="676"/>
    </location>
</feature>
<dbReference type="InterPro" id="IPR041640">
    <property type="entry name" value="Tyrosinase_C"/>
</dbReference>
<comment type="catalytic activity">
    <reaction evidence="10">
        <text>L-tyrosine + O2 = L-dopaquinone + H2O</text>
        <dbReference type="Rhea" id="RHEA:18117"/>
        <dbReference type="ChEBI" id="CHEBI:15377"/>
        <dbReference type="ChEBI" id="CHEBI:15379"/>
        <dbReference type="ChEBI" id="CHEBI:57924"/>
        <dbReference type="ChEBI" id="CHEBI:58315"/>
        <dbReference type="EC" id="1.14.18.1"/>
    </reaction>
</comment>
<evidence type="ECO:0000259" key="13">
    <source>
        <dbReference type="PROSITE" id="PS00498"/>
    </source>
</evidence>
<feature type="domain" description="Tyrosinase copper-binding" evidence="13">
    <location>
        <begin position="319"/>
        <end position="330"/>
    </location>
</feature>
<dbReference type="PRINTS" id="PR00092">
    <property type="entry name" value="TYROSINASE"/>
</dbReference>
<dbReference type="EC" id="1.14.18.1" evidence="3"/>
<evidence type="ECO:0000313" key="14">
    <source>
        <dbReference type="EMBL" id="KAF2116452.1"/>
    </source>
</evidence>
<dbReference type="Gene3D" id="1.10.1280.10">
    <property type="entry name" value="Di-copper center containing domain from catechol oxidase"/>
    <property type="match status" value="1"/>
</dbReference>
<keyword evidence="15" id="KW-1185">Reference proteome</keyword>
<feature type="region of interest" description="Disordered" evidence="11">
    <location>
        <begin position="427"/>
        <end position="446"/>
    </location>
</feature>
<evidence type="ECO:0000256" key="4">
    <source>
        <dbReference type="ARBA" id="ARBA00022723"/>
    </source>
</evidence>
<gene>
    <name evidence="14" type="ORF">BDV96DRAFT_645771</name>
</gene>
<comment type="catalytic activity">
    <reaction evidence="9">
        <text>2 L-dopa + O2 = 2 L-dopaquinone + 2 H2O</text>
        <dbReference type="Rhea" id="RHEA:34287"/>
        <dbReference type="ChEBI" id="CHEBI:15377"/>
        <dbReference type="ChEBI" id="CHEBI:15379"/>
        <dbReference type="ChEBI" id="CHEBI:57504"/>
        <dbReference type="ChEBI" id="CHEBI:57924"/>
        <dbReference type="EC" id="1.14.18.1"/>
    </reaction>
</comment>
<dbReference type="PROSITE" id="PS00498">
    <property type="entry name" value="TYROSINASE_2"/>
    <property type="match status" value="1"/>
</dbReference>
<protein>
    <recommendedName>
        <fullName evidence="3">tyrosinase</fullName>
        <ecNumber evidence="3">1.14.18.1</ecNumber>
    </recommendedName>
</protein>
<reference evidence="14" key="1">
    <citation type="journal article" date="2020" name="Stud. Mycol.">
        <title>101 Dothideomycetes genomes: a test case for predicting lifestyles and emergence of pathogens.</title>
        <authorList>
            <person name="Haridas S."/>
            <person name="Albert R."/>
            <person name="Binder M."/>
            <person name="Bloem J."/>
            <person name="Labutti K."/>
            <person name="Salamov A."/>
            <person name="Andreopoulos B."/>
            <person name="Baker S."/>
            <person name="Barry K."/>
            <person name="Bills G."/>
            <person name="Bluhm B."/>
            <person name="Cannon C."/>
            <person name="Castanera R."/>
            <person name="Culley D."/>
            <person name="Daum C."/>
            <person name="Ezra D."/>
            <person name="Gonzalez J."/>
            <person name="Henrissat B."/>
            <person name="Kuo A."/>
            <person name="Liang C."/>
            <person name="Lipzen A."/>
            <person name="Lutzoni F."/>
            <person name="Magnuson J."/>
            <person name="Mondo S."/>
            <person name="Nolan M."/>
            <person name="Ohm R."/>
            <person name="Pangilinan J."/>
            <person name="Park H.-J."/>
            <person name="Ramirez L."/>
            <person name="Alfaro M."/>
            <person name="Sun H."/>
            <person name="Tritt A."/>
            <person name="Yoshinaga Y."/>
            <person name="Zwiers L.-H."/>
            <person name="Turgeon B."/>
            <person name="Goodwin S."/>
            <person name="Spatafora J."/>
            <person name="Crous P."/>
            <person name="Grigoriev I."/>
        </authorList>
    </citation>
    <scope>NUCLEOTIDE SEQUENCE</scope>
    <source>
        <strain evidence="14">CBS 627.86</strain>
    </source>
</reference>
<dbReference type="PANTHER" id="PTHR11474:SF76">
    <property type="entry name" value="SHKT DOMAIN-CONTAINING PROTEIN"/>
    <property type="match status" value="1"/>
</dbReference>
<dbReference type="Pfam" id="PF00264">
    <property type="entry name" value="Tyrosinase"/>
    <property type="match status" value="1"/>
</dbReference>
<dbReference type="EMBL" id="ML977321">
    <property type="protein sequence ID" value="KAF2116452.1"/>
    <property type="molecule type" value="Genomic_DNA"/>
</dbReference>